<sequence length="247" mass="26528">MARNYQQYLDTHEGNAEEALKAAVRDVAQRESQNTAARAFKRAYSPLIESLKLPQDVDTDSEQEAQTLAARALDSLGQPAADEETEAVIDALQAIIETYADATGIDLPALLDGLPESATDDDVTARIDEAFAPLTALQDRATRADLQDAAAFAGKPVEALADYLEGKTWGRRTVKAEDGSEREEWGIGEGEKFKPLTAVPGLQAIASVQPDKPAPAPLPTGQRGGTPKPKTAEDIASEKRSRPEYTI</sequence>
<gene>
    <name evidence="2" type="ORF">DEIPH_ctg011orf0021</name>
</gene>
<reference evidence="2 3" key="1">
    <citation type="submission" date="2014-03" db="EMBL/GenBank/DDBJ databases">
        <title>Draft genome sequence of Deinococcus phoenicis 1P10ME.</title>
        <authorList>
            <person name="Stepanov V.G."/>
            <person name="Vaishampayan P."/>
            <person name="Venkateswaran K."/>
            <person name="Fox G.E."/>
        </authorList>
    </citation>
    <scope>NUCLEOTIDE SEQUENCE [LARGE SCALE GENOMIC DNA]</scope>
    <source>
        <strain evidence="2 3">1P10ME</strain>
    </source>
</reference>
<proteinExistence type="predicted"/>
<name>A0A016QSW1_9DEIO</name>
<organism evidence="2 3">
    <name type="scientific">Deinococcus phoenicis</name>
    <dbReference type="NCBI Taxonomy" id="1476583"/>
    <lineage>
        <taxon>Bacteria</taxon>
        <taxon>Thermotogati</taxon>
        <taxon>Deinococcota</taxon>
        <taxon>Deinococci</taxon>
        <taxon>Deinococcales</taxon>
        <taxon>Deinococcaceae</taxon>
        <taxon>Deinococcus</taxon>
    </lineage>
</organism>
<dbReference type="STRING" id="1476583.DEIPH_ctg011orf0021"/>
<evidence type="ECO:0000313" key="2">
    <source>
        <dbReference type="EMBL" id="EYB69056.1"/>
    </source>
</evidence>
<keyword evidence="3" id="KW-1185">Reference proteome</keyword>
<dbReference type="Proteomes" id="UP000020492">
    <property type="component" value="Unassembled WGS sequence"/>
</dbReference>
<feature type="compositionally biased region" description="Basic and acidic residues" evidence="1">
    <location>
        <begin position="230"/>
        <end position="247"/>
    </location>
</feature>
<dbReference type="OrthoDB" id="10003881at2"/>
<evidence type="ECO:0000313" key="3">
    <source>
        <dbReference type="Proteomes" id="UP000020492"/>
    </source>
</evidence>
<protein>
    <submittedName>
        <fullName evidence="2">Uncharacterized protein</fullName>
    </submittedName>
</protein>
<comment type="caution">
    <text evidence="2">The sequence shown here is derived from an EMBL/GenBank/DDBJ whole genome shotgun (WGS) entry which is preliminary data.</text>
</comment>
<dbReference type="EMBL" id="JHAC01000011">
    <property type="protein sequence ID" value="EYB69056.1"/>
    <property type="molecule type" value="Genomic_DNA"/>
</dbReference>
<dbReference type="PATRIC" id="fig|1476583.3.peg.649"/>
<accession>A0A016QSW1</accession>
<dbReference type="RefSeq" id="WP_034353797.1">
    <property type="nucleotide sequence ID" value="NZ_JHAC01000011.1"/>
</dbReference>
<dbReference type="AlphaFoldDB" id="A0A016QSW1"/>
<evidence type="ECO:0000256" key="1">
    <source>
        <dbReference type="SAM" id="MobiDB-lite"/>
    </source>
</evidence>
<feature type="region of interest" description="Disordered" evidence="1">
    <location>
        <begin position="201"/>
        <end position="247"/>
    </location>
</feature>